<keyword evidence="3" id="KW-0040">ANK repeat</keyword>
<keyword evidence="8" id="KW-1185">Reference proteome</keyword>
<feature type="region of interest" description="Disordered" evidence="5">
    <location>
        <begin position="433"/>
        <end position="470"/>
    </location>
</feature>
<dbReference type="GO" id="GO:0016020">
    <property type="term" value="C:membrane"/>
    <property type="evidence" value="ECO:0007669"/>
    <property type="project" value="UniProtKB-SubCell"/>
</dbReference>
<gene>
    <name evidence="7" type="ORF">NQ318_012281</name>
</gene>
<keyword evidence="2" id="KW-0677">Repeat</keyword>
<dbReference type="InterPro" id="IPR051165">
    <property type="entry name" value="Multifunctional_ANK_Repeat"/>
</dbReference>
<organism evidence="7 8">
    <name type="scientific">Aromia moschata</name>
    <dbReference type="NCBI Taxonomy" id="1265417"/>
    <lineage>
        <taxon>Eukaryota</taxon>
        <taxon>Metazoa</taxon>
        <taxon>Ecdysozoa</taxon>
        <taxon>Arthropoda</taxon>
        <taxon>Hexapoda</taxon>
        <taxon>Insecta</taxon>
        <taxon>Pterygota</taxon>
        <taxon>Neoptera</taxon>
        <taxon>Endopterygota</taxon>
        <taxon>Coleoptera</taxon>
        <taxon>Polyphaga</taxon>
        <taxon>Cucujiformia</taxon>
        <taxon>Chrysomeloidea</taxon>
        <taxon>Cerambycidae</taxon>
        <taxon>Cerambycinae</taxon>
        <taxon>Callichromatini</taxon>
        <taxon>Aromia</taxon>
    </lineage>
</organism>
<dbReference type="AlphaFoldDB" id="A0AAV8YM04"/>
<comment type="subcellular location">
    <subcellularLocation>
        <location evidence="1">Membrane</location>
    </subcellularLocation>
</comment>
<dbReference type="SUPFAM" id="SSF47986">
    <property type="entry name" value="DEATH domain"/>
    <property type="match status" value="1"/>
</dbReference>
<dbReference type="SMART" id="SM00005">
    <property type="entry name" value="DEATH"/>
    <property type="match status" value="1"/>
</dbReference>
<comment type="caution">
    <text evidence="7">The sequence shown here is derived from an EMBL/GenBank/DDBJ whole genome shotgun (WGS) entry which is preliminary data.</text>
</comment>
<evidence type="ECO:0000256" key="4">
    <source>
        <dbReference type="ARBA" id="ARBA00023136"/>
    </source>
</evidence>
<proteinExistence type="predicted"/>
<dbReference type="InterPro" id="IPR011029">
    <property type="entry name" value="DEATH-like_dom_sf"/>
</dbReference>
<accession>A0AAV8YM04</accession>
<evidence type="ECO:0000313" key="7">
    <source>
        <dbReference type="EMBL" id="KAJ8951611.1"/>
    </source>
</evidence>
<dbReference type="Pfam" id="PF00531">
    <property type="entry name" value="Death"/>
    <property type="match status" value="1"/>
</dbReference>
<evidence type="ECO:0000313" key="8">
    <source>
        <dbReference type="Proteomes" id="UP001162162"/>
    </source>
</evidence>
<dbReference type="Gene3D" id="2.60.220.30">
    <property type="match status" value="1"/>
</dbReference>
<keyword evidence="4" id="KW-0472">Membrane</keyword>
<dbReference type="PANTHER" id="PTHR24123:SF141">
    <property type="entry name" value="ANKYRIN 2, ISOFORM U"/>
    <property type="match status" value="1"/>
</dbReference>
<protein>
    <recommendedName>
        <fullName evidence="6">Death domain-containing protein</fullName>
    </recommendedName>
</protein>
<dbReference type="Gene3D" id="2.60.40.2660">
    <property type="match status" value="1"/>
</dbReference>
<dbReference type="PROSITE" id="PS50017">
    <property type="entry name" value="DEATH_DOMAIN"/>
    <property type="match status" value="1"/>
</dbReference>
<dbReference type="Gene3D" id="1.10.533.10">
    <property type="entry name" value="Death Domain, Fas"/>
    <property type="match status" value="1"/>
</dbReference>
<evidence type="ECO:0000256" key="3">
    <source>
        <dbReference type="ARBA" id="ARBA00023043"/>
    </source>
</evidence>
<dbReference type="GO" id="GO:0007165">
    <property type="term" value="P:signal transduction"/>
    <property type="evidence" value="ECO:0007669"/>
    <property type="project" value="InterPro"/>
</dbReference>
<feature type="domain" description="Death" evidence="6">
    <location>
        <begin position="223"/>
        <end position="300"/>
    </location>
</feature>
<dbReference type="EMBL" id="JAPWTK010000081">
    <property type="protein sequence ID" value="KAJ8951611.1"/>
    <property type="molecule type" value="Genomic_DNA"/>
</dbReference>
<name>A0AAV8YM04_9CUCU</name>
<evidence type="ECO:0000259" key="6">
    <source>
        <dbReference type="PROSITE" id="PS50017"/>
    </source>
</evidence>
<sequence>MLIGGTTRAQWEDVTGSTPLTFVNDCVSFTTTVSARFWLMDCRNIGDATKMATELYKEAIHVPFMAKFVVFAKRVDPLEARLRVFCMTDDKEDKTLEHQEHFTEVAKSRDVEVLEGKLQYVEFAGNLVPITKSGEQLSFSFRAFRENRLPFSVRVKDQHAEAVSRCLFMKEPKVPKGEPPQQPICILNIVLPDDIVTDTISLTDTDSLKKYTFLSENFDYYRPDPRIADMSNLLGEDWVPLANQLGLTTSEINVIKSEYPDSVAKQAQSMLRMWLSQSGNKAQTNTIENALRRIGREDIIPQCLNVDHGGQTITRIKQEEIGKYRLKKDVDSIDKEIVAREHIVDTKVIADKPEGKKKLETYDKYSAEEKAVEKSDEEEETFDKPVAERREKIEKRLSAERTIPASSQRREIVQEITSIKQQSIVEDKIAEVQQKATADQKPIAPDHKTPPDQVATAPEQKSTPEETKTTLTKTITTATPDISTVSETVEIKTTLPSDSKVSGAVDGPVATRVQEVKTTIITETRTTLPEEISHRTADDAELLEGVTLSLEKGKPQMARLIGDEDPKSPKFSKTPPPSPADFLIREQAATVQECRSKNYIYQG</sequence>
<dbReference type="InterPro" id="IPR040745">
    <property type="entry name" value="Ankyrin_UPA"/>
</dbReference>
<dbReference type="PANTHER" id="PTHR24123">
    <property type="entry name" value="ANKYRIN REPEAT-CONTAINING"/>
    <property type="match status" value="1"/>
</dbReference>
<dbReference type="Pfam" id="PF17809">
    <property type="entry name" value="UPA_2"/>
    <property type="match status" value="1"/>
</dbReference>
<evidence type="ECO:0000256" key="2">
    <source>
        <dbReference type="ARBA" id="ARBA00022737"/>
    </source>
</evidence>
<evidence type="ECO:0000256" key="1">
    <source>
        <dbReference type="ARBA" id="ARBA00004370"/>
    </source>
</evidence>
<dbReference type="InterPro" id="IPR000488">
    <property type="entry name" value="Death_dom"/>
</dbReference>
<dbReference type="Proteomes" id="UP001162162">
    <property type="component" value="Unassembled WGS sequence"/>
</dbReference>
<evidence type="ECO:0000256" key="5">
    <source>
        <dbReference type="SAM" id="MobiDB-lite"/>
    </source>
</evidence>
<feature type="region of interest" description="Disordered" evidence="5">
    <location>
        <begin position="367"/>
        <end position="387"/>
    </location>
</feature>
<dbReference type="CDD" id="cd08317">
    <property type="entry name" value="Death_ank"/>
    <property type="match status" value="1"/>
</dbReference>
<dbReference type="FunFam" id="2.60.40.2660:FF:000001">
    <property type="entry name" value="Ankyrin-3 isoform 2"/>
    <property type="match status" value="1"/>
</dbReference>
<feature type="region of interest" description="Disordered" evidence="5">
    <location>
        <begin position="560"/>
        <end position="580"/>
    </location>
</feature>
<reference evidence="7" key="1">
    <citation type="journal article" date="2023" name="Insect Mol. Biol.">
        <title>Genome sequencing provides insights into the evolution of gene families encoding plant cell wall-degrading enzymes in longhorned beetles.</title>
        <authorList>
            <person name="Shin N.R."/>
            <person name="Okamura Y."/>
            <person name="Kirsch R."/>
            <person name="Pauchet Y."/>
        </authorList>
    </citation>
    <scope>NUCLEOTIDE SEQUENCE</scope>
    <source>
        <strain evidence="7">AMC_N1</strain>
    </source>
</reference>